<protein>
    <submittedName>
        <fullName evidence="1">Heptaprenyl diphosphate synthase component 1</fullName>
    </submittedName>
</protein>
<evidence type="ECO:0000313" key="1">
    <source>
        <dbReference type="EMBL" id="MFB5265974.1"/>
    </source>
</evidence>
<gene>
    <name evidence="1" type="ORF">ACE41H_04120</name>
</gene>
<organism evidence="1 2">
    <name type="scientific">Paenibacillus enshidis</name>
    <dbReference type="NCBI Taxonomy" id="1458439"/>
    <lineage>
        <taxon>Bacteria</taxon>
        <taxon>Bacillati</taxon>
        <taxon>Bacillota</taxon>
        <taxon>Bacilli</taxon>
        <taxon>Bacillales</taxon>
        <taxon>Paenibacillaceae</taxon>
        <taxon>Paenibacillus</taxon>
    </lineage>
</organism>
<proteinExistence type="predicted"/>
<accession>A0ABV5ARG3</accession>
<dbReference type="Pfam" id="PF07307">
    <property type="entry name" value="HEPPP_synt_1"/>
    <property type="match status" value="1"/>
</dbReference>
<dbReference type="Proteomes" id="UP001580346">
    <property type="component" value="Unassembled WGS sequence"/>
</dbReference>
<name>A0ABV5ARG3_9BACL</name>
<dbReference type="EMBL" id="JBHHMI010000002">
    <property type="protein sequence ID" value="MFB5265974.1"/>
    <property type="molecule type" value="Genomic_DNA"/>
</dbReference>
<dbReference type="RefSeq" id="WP_375353525.1">
    <property type="nucleotide sequence ID" value="NZ_JBHHMI010000002.1"/>
</dbReference>
<dbReference type="Gene3D" id="1.20.120.1450">
    <property type="match status" value="1"/>
</dbReference>
<reference evidence="1 2" key="1">
    <citation type="submission" date="2024-09" db="EMBL/GenBank/DDBJ databases">
        <title>Paenibacillus zeirhizospherea sp. nov., isolated from surface of the maize (Zea mays) roots in a horticulture field, Hungary.</title>
        <authorList>
            <person name="Marton D."/>
            <person name="Farkas M."/>
            <person name="Bedics A."/>
            <person name="Toth E."/>
            <person name="Tancsics A."/>
            <person name="Boka K."/>
            <person name="Maroti G."/>
            <person name="Kriszt B."/>
            <person name="Cserhati M."/>
        </authorList>
    </citation>
    <scope>NUCLEOTIDE SEQUENCE [LARGE SCALE GENOMIC DNA]</scope>
    <source>
        <strain evidence="1 2">KCTC 33519</strain>
    </source>
</reference>
<sequence>MKSYRVPQLAKKYVEYDMIQQHTDMPSFPESRARLLFAFLNRSGDQKDGRDELYPLVTSLVQMGLDTHDMIDTAKEMPSPSKMRSRQLKVLAGDYFSGRFYQLLAQAGSIDAVAMLSKAVCDVNESKTGMYRSMCKFLMPPQEYLNGMAVLKKRLFISFTPWIRESDRKLWESLLQEFSLCDTLAEELTRLEAAERSRFSFAFWGLLEKGTAEEKELLLNGTLDGKSWRQLLLKYKVGDLLADKLDAVLGRIRGILSEADDKDREEFGRMTEPFLRLIHTPGTAVREG</sequence>
<dbReference type="InterPro" id="IPR009920">
    <property type="entry name" value="HEPPP_synth_su1"/>
</dbReference>
<keyword evidence="2" id="KW-1185">Reference proteome</keyword>
<comment type="caution">
    <text evidence="1">The sequence shown here is derived from an EMBL/GenBank/DDBJ whole genome shotgun (WGS) entry which is preliminary data.</text>
</comment>
<evidence type="ECO:0000313" key="2">
    <source>
        <dbReference type="Proteomes" id="UP001580346"/>
    </source>
</evidence>